<keyword evidence="2" id="KW-1185">Reference proteome</keyword>
<geneLocation type="plasmid" evidence="1 2">
    <name>pMNOD01</name>
</geneLocation>
<proteinExistence type="predicted"/>
<dbReference type="EMBL" id="CP001350">
    <property type="protein sequence ID" value="ACL62751.1"/>
    <property type="molecule type" value="Genomic_DNA"/>
</dbReference>
<organism evidence="1 2">
    <name type="scientific">Methylobacterium nodulans (strain LMG 21967 / CNCM I-2342 / ORS 2060)</name>
    <dbReference type="NCBI Taxonomy" id="460265"/>
    <lineage>
        <taxon>Bacteria</taxon>
        <taxon>Pseudomonadati</taxon>
        <taxon>Pseudomonadota</taxon>
        <taxon>Alphaproteobacteria</taxon>
        <taxon>Hyphomicrobiales</taxon>
        <taxon>Methylobacteriaceae</taxon>
        <taxon>Methylobacterium</taxon>
    </lineage>
</organism>
<dbReference type="RefSeq" id="WP_015934285.1">
    <property type="nucleotide sequence ID" value="NC_011892.1"/>
</dbReference>
<dbReference type="AlphaFoldDB" id="B8IWG1"/>
<sequence length="346" mass="39093">MITMLSRVLLAPIHAAQILTGAKSFRTNPILGSARLNRRGLHVWRVNTASALTEWRRRRLEHLVSAEDRRQLDEQGYVETRDFLSPEHFAELVREVTSVALPAKQFREGNAITRRVPLTPANLRHLPACRRLLALPEFQGRLRYVASFDVEPEVYIQTIFSQLDGPAADPQLDLHMDTFHPTMKAWLFLHDVPADEGPFTYVRGSASRTKRRLAWERRRSIEACDPAKAVGGAFRIRPDELPRLGLSEPTQFAVPGNTLVVGDTCGFHARGATVRPGIRIEIYAANRRNPFLPFVGLDLWSAPLLKRRKIALFWAALALWERLGLGRSQWRNGGQVRAGDPVLSEP</sequence>
<evidence type="ECO:0000313" key="2">
    <source>
        <dbReference type="Proteomes" id="UP000008207"/>
    </source>
</evidence>
<dbReference type="HOGENOM" id="CLU_799019_0_0_5"/>
<keyword evidence="1" id="KW-0223">Dioxygenase</keyword>
<dbReference type="KEGG" id="mno:Mnod_8687"/>
<name>B8IWG1_METNO</name>
<dbReference type="GO" id="GO:0016706">
    <property type="term" value="F:2-oxoglutarate-dependent dioxygenase activity"/>
    <property type="evidence" value="ECO:0007669"/>
    <property type="project" value="UniProtKB-ARBA"/>
</dbReference>
<dbReference type="Pfam" id="PF05721">
    <property type="entry name" value="PhyH"/>
    <property type="match status" value="1"/>
</dbReference>
<keyword evidence="1" id="KW-0560">Oxidoreductase</keyword>
<dbReference type="Proteomes" id="UP000008207">
    <property type="component" value="Plasmid pMNOD01"/>
</dbReference>
<gene>
    <name evidence="1" type="ordered locus">Mnod_8687</name>
</gene>
<evidence type="ECO:0000313" key="1">
    <source>
        <dbReference type="EMBL" id="ACL62751.1"/>
    </source>
</evidence>
<accession>B8IWG1</accession>
<keyword evidence="1" id="KW-0614">Plasmid</keyword>
<reference evidence="2" key="1">
    <citation type="submission" date="2009-01" db="EMBL/GenBank/DDBJ databases">
        <title>Complete sequence of plasmid 1 of Methylobacterium nodulans ORS 2060.</title>
        <authorList>
            <consortium name="US DOE Joint Genome Institute"/>
            <person name="Lucas S."/>
            <person name="Copeland A."/>
            <person name="Lapidus A."/>
            <person name="Glavina del Rio T."/>
            <person name="Dalin E."/>
            <person name="Tice H."/>
            <person name="Bruce D."/>
            <person name="Goodwin L."/>
            <person name="Pitluck S."/>
            <person name="Sims D."/>
            <person name="Brettin T."/>
            <person name="Detter J.C."/>
            <person name="Han C."/>
            <person name="Larimer F."/>
            <person name="Land M."/>
            <person name="Hauser L."/>
            <person name="Kyrpides N."/>
            <person name="Ivanova N."/>
            <person name="Marx C.J."/>
            <person name="Richardson P."/>
        </authorList>
    </citation>
    <scope>NUCLEOTIDE SEQUENCE [LARGE SCALE GENOMIC DNA]</scope>
    <source>
        <strain evidence="2">LMG 21967 / CNCM I-2342 / ORS 2060</strain>
        <plasmid evidence="2">Plasmid pMNOD01</plasmid>
    </source>
</reference>
<dbReference type="InterPro" id="IPR008775">
    <property type="entry name" value="Phytyl_CoA_dOase-like"/>
</dbReference>
<dbReference type="SUPFAM" id="SSF51197">
    <property type="entry name" value="Clavaminate synthase-like"/>
    <property type="match status" value="1"/>
</dbReference>
<dbReference type="OrthoDB" id="547161at2"/>
<protein>
    <submittedName>
        <fullName evidence="1">Phytanoyl-CoA dioxygenase</fullName>
    </submittedName>
</protein>
<dbReference type="Gene3D" id="2.60.120.620">
    <property type="entry name" value="q2cbj1_9rhob like domain"/>
    <property type="match status" value="1"/>
</dbReference>